<reference evidence="4" key="1">
    <citation type="submission" date="2016-10" db="EMBL/GenBank/DDBJ databases">
        <authorList>
            <person name="Varghese N."/>
            <person name="Submissions S."/>
        </authorList>
    </citation>
    <scope>NUCLEOTIDE SEQUENCE [LARGE SCALE GENOMIC DNA]</scope>
    <source>
        <strain evidence="4">DSM 25730</strain>
    </source>
</reference>
<name>A0A1I1QDJ3_9FLAO</name>
<comment type="subcellular location">
    <subcellularLocation>
        <location evidence="1">Cell outer membrane</location>
        <topology evidence="1">Multi-pass membrane protein</topology>
    </subcellularLocation>
</comment>
<organism evidence="3 4">
    <name type="scientific">Algibacter pectinivorans</name>
    <dbReference type="NCBI Taxonomy" id="870482"/>
    <lineage>
        <taxon>Bacteria</taxon>
        <taxon>Pseudomonadati</taxon>
        <taxon>Bacteroidota</taxon>
        <taxon>Flavobacteriia</taxon>
        <taxon>Flavobacteriales</taxon>
        <taxon>Flavobacteriaceae</taxon>
        <taxon>Algibacter</taxon>
    </lineage>
</organism>
<sequence length="189" mass="21522">MLIGQLACIALWFNPVIWFYNKDLKQNLEFIADFKTQNTFDPKSYQSTLLKTTLAHHQMQFSNNFYNSLIKKRIVMLHKSKSKKVNLLKHTLVLPLLALFLIACSSKEATKPETQEYQTSIRKTASNANDTASNSDPLVYLDGKEVPNNTIKSINPETIEAVNVLKNEKAFEKYGDKGKHGVIEITTKK</sequence>
<dbReference type="SUPFAM" id="SSF56935">
    <property type="entry name" value="Porins"/>
    <property type="match status" value="1"/>
</dbReference>
<keyword evidence="1" id="KW-1134">Transmembrane beta strand</keyword>
<dbReference type="Gene3D" id="2.170.130.10">
    <property type="entry name" value="TonB-dependent receptor, plug domain"/>
    <property type="match status" value="1"/>
</dbReference>
<feature type="region of interest" description="Disordered" evidence="2">
    <location>
        <begin position="113"/>
        <end position="136"/>
    </location>
</feature>
<keyword evidence="1" id="KW-0812">Transmembrane</keyword>
<dbReference type="AlphaFoldDB" id="A0A1I1QDJ3"/>
<gene>
    <name evidence="3" type="ORF">SAMN04487987_10648</name>
</gene>
<dbReference type="EMBL" id="FOMI01000006">
    <property type="protein sequence ID" value="SFD20052.1"/>
    <property type="molecule type" value="Genomic_DNA"/>
</dbReference>
<keyword evidence="1" id="KW-0813">Transport</keyword>
<keyword evidence="4" id="KW-1185">Reference proteome</keyword>
<keyword evidence="1" id="KW-0472">Membrane</keyword>
<dbReference type="STRING" id="870482.SAMN04487987_10648"/>
<dbReference type="PROSITE" id="PS52016">
    <property type="entry name" value="TONB_DEPENDENT_REC_3"/>
    <property type="match status" value="1"/>
</dbReference>
<comment type="similarity">
    <text evidence="1">Belongs to the TonB-dependent receptor family.</text>
</comment>
<dbReference type="Proteomes" id="UP000199439">
    <property type="component" value="Unassembled WGS sequence"/>
</dbReference>
<keyword evidence="1" id="KW-0998">Cell outer membrane</keyword>
<accession>A0A1I1QDJ3</accession>
<keyword evidence="3" id="KW-0675">Receptor</keyword>
<evidence type="ECO:0000256" key="2">
    <source>
        <dbReference type="SAM" id="MobiDB-lite"/>
    </source>
</evidence>
<protein>
    <submittedName>
        <fullName evidence="3">TonB-dependent Receptor Plug Domain</fullName>
    </submittedName>
</protein>
<feature type="compositionally biased region" description="Polar residues" evidence="2">
    <location>
        <begin position="115"/>
        <end position="136"/>
    </location>
</feature>
<evidence type="ECO:0000313" key="3">
    <source>
        <dbReference type="EMBL" id="SFD20052.1"/>
    </source>
</evidence>
<dbReference type="InterPro" id="IPR037066">
    <property type="entry name" value="Plug_dom_sf"/>
</dbReference>
<dbReference type="GO" id="GO:0009279">
    <property type="term" value="C:cell outer membrane"/>
    <property type="evidence" value="ECO:0007669"/>
    <property type="project" value="UniProtKB-SubCell"/>
</dbReference>
<dbReference type="InterPro" id="IPR039426">
    <property type="entry name" value="TonB-dep_rcpt-like"/>
</dbReference>
<proteinExistence type="inferred from homology"/>
<evidence type="ECO:0000313" key="4">
    <source>
        <dbReference type="Proteomes" id="UP000199439"/>
    </source>
</evidence>
<evidence type="ECO:0000256" key="1">
    <source>
        <dbReference type="PROSITE-ProRule" id="PRU01360"/>
    </source>
</evidence>